<dbReference type="Gene3D" id="1.10.260.40">
    <property type="entry name" value="lambda repressor-like DNA-binding domains"/>
    <property type="match status" value="1"/>
</dbReference>
<accession>A0ABS8PZY2</accession>
<protein>
    <recommendedName>
        <fullName evidence="1">HTH cro/C1-type domain-containing protein</fullName>
    </recommendedName>
</protein>
<feature type="domain" description="HTH cro/C1-type" evidence="1">
    <location>
        <begin position="20"/>
        <end position="74"/>
    </location>
</feature>
<dbReference type="EMBL" id="JAJNEC010000007">
    <property type="protein sequence ID" value="MCD2425918.1"/>
    <property type="molecule type" value="Genomic_DNA"/>
</dbReference>
<gene>
    <name evidence="2" type="ORF">LQ567_24255</name>
</gene>
<dbReference type="InterPro" id="IPR010982">
    <property type="entry name" value="Lambda_DNA-bd_dom_sf"/>
</dbReference>
<evidence type="ECO:0000259" key="1">
    <source>
        <dbReference type="PROSITE" id="PS50943"/>
    </source>
</evidence>
<dbReference type="Proteomes" id="UP001199816">
    <property type="component" value="Unassembled WGS sequence"/>
</dbReference>
<dbReference type="InterPro" id="IPR001387">
    <property type="entry name" value="Cro/C1-type_HTH"/>
</dbReference>
<keyword evidence="3" id="KW-1185">Reference proteome</keyword>
<organism evidence="2 3">
    <name type="scientific">Niabella pedocola</name>
    <dbReference type="NCBI Taxonomy" id="1752077"/>
    <lineage>
        <taxon>Bacteria</taxon>
        <taxon>Pseudomonadati</taxon>
        <taxon>Bacteroidota</taxon>
        <taxon>Chitinophagia</taxon>
        <taxon>Chitinophagales</taxon>
        <taxon>Chitinophagaceae</taxon>
        <taxon>Niabella</taxon>
    </lineage>
</organism>
<reference evidence="2 3" key="1">
    <citation type="submission" date="2021-11" db="EMBL/GenBank/DDBJ databases">
        <title>Genomic of Niabella pedocola.</title>
        <authorList>
            <person name="Wu T."/>
        </authorList>
    </citation>
    <scope>NUCLEOTIDE SEQUENCE [LARGE SCALE GENOMIC DNA]</scope>
    <source>
        <strain evidence="2 3">JCM 31011</strain>
    </source>
</reference>
<name>A0ABS8PZY2_9BACT</name>
<sequence length="106" mass="11924">MKAHEKKEKKEITFQFAVALYKAMEDANFNPTKLALEIGMEKSHMQLIANGKKNLTLSSQIAIATGLGISYTQLAAYFDGVTKADEKKFIEYQKKQQALKAHNKKS</sequence>
<dbReference type="PROSITE" id="PS50943">
    <property type="entry name" value="HTH_CROC1"/>
    <property type="match status" value="1"/>
</dbReference>
<evidence type="ECO:0000313" key="3">
    <source>
        <dbReference type="Proteomes" id="UP001199816"/>
    </source>
</evidence>
<proteinExistence type="predicted"/>
<dbReference type="RefSeq" id="WP_231008505.1">
    <property type="nucleotide sequence ID" value="NZ_JAJNEC010000007.1"/>
</dbReference>
<comment type="caution">
    <text evidence="2">The sequence shown here is derived from an EMBL/GenBank/DDBJ whole genome shotgun (WGS) entry which is preliminary data.</text>
</comment>
<evidence type="ECO:0000313" key="2">
    <source>
        <dbReference type="EMBL" id="MCD2425918.1"/>
    </source>
</evidence>
<dbReference type="SUPFAM" id="SSF47413">
    <property type="entry name" value="lambda repressor-like DNA-binding domains"/>
    <property type="match status" value="1"/>
</dbReference>